<comment type="caution">
    <text evidence="1">The sequence shown here is derived from an EMBL/GenBank/DDBJ whole genome shotgun (WGS) entry which is preliminary data.</text>
</comment>
<accession>A0ABT8L5U1</accession>
<protein>
    <recommendedName>
        <fullName evidence="3">Tetratricopeptide repeat protein</fullName>
    </recommendedName>
</protein>
<keyword evidence="2" id="KW-1185">Reference proteome</keyword>
<dbReference type="InterPro" id="IPR019734">
    <property type="entry name" value="TPR_rpt"/>
</dbReference>
<evidence type="ECO:0000313" key="2">
    <source>
        <dbReference type="Proteomes" id="UP001172083"/>
    </source>
</evidence>
<dbReference type="Proteomes" id="UP001172083">
    <property type="component" value="Unassembled WGS sequence"/>
</dbReference>
<proteinExistence type="predicted"/>
<gene>
    <name evidence="1" type="ORF">QQ020_13720</name>
</gene>
<evidence type="ECO:0008006" key="3">
    <source>
        <dbReference type="Google" id="ProtNLM"/>
    </source>
</evidence>
<dbReference type="EMBL" id="JAUJEB010000002">
    <property type="protein sequence ID" value="MDN5213120.1"/>
    <property type="molecule type" value="Genomic_DNA"/>
</dbReference>
<dbReference type="SUPFAM" id="SSF48452">
    <property type="entry name" value="TPR-like"/>
    <property type="match status" value="1"/>
</dbReference>
<dbReference type="Pfam" id="PF13181">
    <property type="entry name" value="TPR_8"/>
    <property type="match status" value="2"/>
</dbReference>
<organism evidence="1 2">
    <name type="scientific">Agaribacillus aureus</name>
    <dbReference type="NCBI Taxonomy" id="3051825"/>
    <lineage>
        <taxon>Bacteria</taxon>
        <taxon>Pseudomonadati</taxon>
        <taxon>Bacteroidota</taxon>
        <taxon>Cytophagia</taxon>
        <taxon>Cytophagales</taxon>
        <taxon>Splendidivirgaceae</taxon>
        <taxon>Agaribacillus</taxon>
    </lineage>
</organism>
<reference evidence="1" key="1">
    <citation type="submission" date="2023-06" db="EMBL/GenBank/DDBJ databases">
        <title>Genomic of Agaribacillus aureum.</title>
        <authorList>
            <person name="Wang G."/>
        </authorList>
    </citation>
    <scope>NUCLEOTIDE SEQUENCE</scope>
    <source>
        <strain evidence="1">BMA12</strain>
    </source>
</reference>
<dbReference type="SMART" id="SM00028">
    <property type="entry name" value="TPR"/>
    <property type="match status" value="2"/>
</dbReference>
<evidence type="ECO:0000313" key="1">
    <source>
        <dbReference type="EMBL" id="MDN5213120.1"/>
    </source>
</evidence>
<name>A0ABT8L5U1_9BACT</name>
<sequence>MAITLADKYYLKALNDYPYELEEVIENLHYALSYDEEHAGANFLMGKLYMEEFKNFDMAEEYFIAAMAADPENVDTCESFTWLLIKTNRLKEALKLIKHTHSLKGIVSAQVLCTEALVYELMKDFRKAVALLNKAIEESYDCAYSEFLEEELTRVERKLQRTRTINYYMT</sequence>
<dbReference type="InterPro" id="IPR011990">
    <property type="entry name" value="TPR-like_helical_dom_sf"/>
</dbReference>
<dbReference type="RefSeq" id="WP_346758460.1">
    <property type="nucleotide sequence ID" value="NZ_JAUJEB010000002.1"/>
</dbReference>
<dbReference type="Gene3D" id="1.25.40.10">
    <property type="entry name" value="Tetratricopeptide repeat domain"/>
    <property type="match status" value="1"/>
</dbReference>